<keyword evidence="2" id="KW-1185">Reference proteome</keyword>
<sequence>MPRPFCPRCGLAMARVLPTTRTQCLGEHCRTLIDGIPPHRVLVDSGDGMAAVAVARRLRGRFCRYGKSALAKNKPT</sequence>
<proteinExistence type="predicted"/>
<evidence type="ECO:0000313" key="2">
    <source>
        <dbReference type="Proteomes" id="UP001172155"/>
    </source>
</evidence>
<dbReference type="Proteomes" id="UP001172155">
    <property type="component" value="Unassembled WGS sequence"/>
</dbReference>
<reference evidence="1" key="1">
    <citation type="submission" date="2023-06" db="EMBL/GenBank/DDBJ databases">
        <title>Genome-scale phylogeny and comparative genomics of the fungal order Sordariales.</title>
        <authorList>
            <consortium name="Lawrence Berkeley National Laboratory"/>
            <person name="Hensen N."/>
            <person name="Bonometti L."/>
            <person name="Westerberg I."/>
            <person name="Brannstrom I.O."/>
            <person name="Guillou S."/>
            <person name="Cros-Aarteil S."/>
            <person name="Calhoun S."/>
            <person name="Haridas S."/>
            <person name="Kuo A."/>
            <person name="Mondo S."/>
            <person name="Pangilinan J."/>
            <person name="Riley R."/>
            <person name="LaButti K."/>
            <person name="Andreopoulos B."/>
            <person name="Lipzen A."/>
            <person name="Chen C."/>
            <person name="Yanf M."/>
            <person name="Daum C."/>
            <person name="Ng V."/>
            <person name="Clum A."/>
            <person name="Steindorff A."/>
            <person name="Ohm R."/>
            <person name="Martin F."/>
            <person name="Silar P."/>
            <person name="Natvig D."/>
            <person name="Lalanne C."/>
            <person name="Gautier V."/>
            <person name="Ament-velasquez S.L."/>
            <person name="Kruys A."/>
            <person name="Hutchinson M.I."/>
            <person name="Powell A.J."/>
            <person name="Barry K."/>
            <person name="Miller A.N."/>
            <person name="Grigoriev I.V."/>
            <person name="Debuchy R."/>
            <person name="Gladieux P."/>
            <person name="Thoren M.H."/>
            <person name="Johannesson H."/>
        </authorList>
    </citation>
    <scope>NUCLEOTIDE SEQUENCE</scope>
    <source>
        <strain evidence="1">SMH3187-1</strain>
    </source>
</reference>
<comment type="caution">
    <text evidence="1">The sequence shown here is derived from an EMBL/GenBank/DDBJ whole genome shotgun (WGS) entry which is preliminary data.</text>
</comment>
<dbReference type="AlphaFoldDB" id="A0AA40F0U2"/>
<accession>A0AA40F0U2</accession>
<protein>
    <submittedName>
        <fullName evidence="1">Uncharacterized protein</fullName>
    </submittedName>
</protein>
<name>A0AA40F0U2_9PEZI</name>
<gene>
    <name evidence="1" type="ORF">B0T18DRAFT_96561</name>
</gene>
<evidence type="ECO:0000313" key="1">
    <source>
        <dbReference type="EMBL" id="KAK0749036.1"/>
    </source>
</evidence>
<organism evidence="1 2">
    <name type="scientific">Schizothecium vesticola</name>
    <dbReference type="NCBI Taxonomy" id="314040"/>
    <lineage>
        <taxon>Eukaryota</taxon>
        <taxon>Fungi</taxon>
        <taxon>Dikarya</taxon>
        <taxon>Ascomycota</taxon>
        <taxon>Pezizomycotina</taxon>
        <taxon>Sordariomycetes</taxon>
        <taxon>Sordariomycetidae</taxon>
        <taxon>Sordariales</taxon>
        <taxon>Schizotheciaceae</taxon>
        <taxon>Schizothecium</taxon>
    </lineage>
</organism>
<dbReference type="EMBL" id="JAUKUD010000003">
    <property type="protein sequence ID" value="KAK0749036.1"/>
    <property type="molecule type" value="Genomic_DNA"/>
</dbReference>